<feature type="region of interest" description="Disordered" evidence="1">
    <location>
        <begin position="110"/>
        <end position="146"/>
    </location>
</feature>
<accession>A0AAE0K6B7</accession>
<feature type="compositionally biased region" description="Polar residues" evidence="1">
    <location>
        <begin position="75"/>
        <end position="91"/>
    </location>
</feature>
<evidence type="ECO:0000256" key="1">
    <source>
        <dbReference type="SAM" id="MobiDB-lite"/>
    </source>
</evidence>
<protein>
    <submittedName>
        <fullName evidence="3">Meiotically up-regulated gene 113-domain-containing protein</fullName>
    </submittedName>
</protein>
<comment type="caution">
    <text evidence="3">The sequence shown here is derived from an EMBL/GenBank/DDBJ whole genome shotgun (WGS) entry which is preliminary data.</text>
</comment>
<evidence type="ECO:0000313" key="3">
    <source>
        <dbReference type="EMBL" id="KAK3370442.1"/>
    </source>
</evidence>
<dbReference type="PANTHER" id="PTHR28094">
    <property type="entry name" value="MEIOTICALLY UP-REGULATED GENE 113 PROTEIN"/>
    <property type="match status" value="1"/>
</dbReference>
<dbReference type="Pfam" id="PF10544">
    <property type="entry name" value="T5orf172"/>
    <property type="match status" value="1"/>
</dbReference>
<proteinExistence type="predicted"/>
<feature type="region of interest" description="Disordered" evidence="1">
    <location>
        <begin position="1"/>
        <end position="60"/>
    </location>
</feature>
<dbReference type="PANTHER" id="PTHR28094:SF2">
    <property type="entry name" value="BACTERIOPHAGE T5 ORF172 DNA-BINDING DOMAIN-CONTAINING PROTEIN"/>
    <property type="match status" value="1"/>
</dbReference>
<feature type="domain" description="Bacteriophage T5 Orf172 DNA-binding" evidence="2">
    <location>
        <begin position="324"/>
        <end position="431"/>
    </location>
</feature>
<dbReference type="SMART" id="SM00974">
    <property type="entry name" value="T5orf172"/>
    <property type="match status" value="1"/>
</dbReference>
<evidence type="ECO:0000313" key="4">
    <source>
        <dbReference type="Proteomes" id="UP001285441"/>
    </source>
</evidence>
<dbReference type="Proteomes" id="UP001285441">
    <property type="component" value="Unassembled WGS sequence"/>
</dbReference>
<dbReference type="InterPro" id="IPR053006">
    <property type="entry name" value="Meiosis_regulatory"/>
</dbReference>
<reference evidence="3" key="2">
    <citation type="submission" date="2023-06" db="EMBL/GenBank/DDBJ databases">
        <authorList>
            <consortium name="Lawrence Berkeley National Laboratory"/>
            <person name="Haridas S."/>
            <person name="Hensen N."/>
            <person name="Bonometti L."/>
            <person name="Westerberg I."/>
            <person name="Brannstrom I.O."/>
            <person name="Guillou S."/>
            <person name="Cros-Aarteil S."/>
            <person name="Calhoun S."/>
            <person name="Kuo A."/>
            <person name="Mondo S."/>
            <person name="Pangilinan J."/>
            <person name="Riley R."/>
            <person name="LaButti K."/>
            <person name="Andreopoulos B."/>
            <person name="Lipzen A."/>
            <person name="Chen C."/>
            <person name="Yanf M."/>
            <person name="Daum C."/>
            <person name="Ng V."/>
            <person name="Clum A."/>
            <person name="Steindorff A."/>
            <person name="Ohm R."/>
            <person name="Martin F."/>
            <person name="Silar P."/>
            <person name="Natvig D."/>
            <person name="Lalanne C."/>
            <person name="Gautier V."/>
            <person name="Ament-velasquez S.L."/>
            <person name="Kruys A."/>
            <person name="Hutchinson M.I."/>
            <person name="Powell A.J."/>
            <person name="Barry K."/>
            <person name="Miller A.N."/>
            <person name="Grigoriev I.V."/>
            <person name="Debuchy R."/>
            <person name="Gladieux P."/>
            <person name="Thoren M.H."/>
            <person name="Johannesson H."/>
        </authorList>
    </citation>
    <scope>NUCLEOTIDE SEQUENCE</scope>
    <source>
        <strain evidence="3">CBS 232.78</strain>
    </source>
</reference>
<reference evidence="3" key="1">
    <citation type="journal article" date="2023" name="Mol. Phylogenet. Evol.">
        <title>Genome-scale phylogeny and comparative genomics of the fungal order Sordariales.</title>
        <authorList>
            <person name="Hensen N."/>
            <person name="Bonometti L."/>
            <person name="Westerberg I."/>
            <person name="Brannstrom I.O."/>
            <person name="Guillou S."/>
            <person name="Cros-Aarteil S."/>
            <person name="Calhoun S."/>
            <person name="Haridas S."/>
            <person name="Kuo A."/>
            <person name="Mondo S."/>
            <person name="Pangilinan J."/>
            <person name="Riley R."/>
            <person name="LaButti K."/>
            <person name="Andreopoulos B."/>
            <person name="Lipzen A."/>
            <person name="Chen C."/>
            <person name="Yan M."/>
            <person name="Daum C."/>
            <person name="Ng V."/>
            <person name="Clum A."/>
            <person name="Steindorff A."/>
            <person name="Ohm R.A."/>
            <person name="Martin F."/>
            <person name="Silar P."/>
            <person name="Natvig D.O."/>
            <person name="Lalanne C."/>
            <person name="Gautier V."/>
            <person name="Ament-Velasquez S.L."/>
            <person name="Kruys A."/>
            <person name="Hutchinson M.I."/>
            <person name="Powell A.J."/>
            <person name="Barry K."/>
            <person name="Miller A.N."/>
            <person name="Grigoriev I.V."/>
            <person name="Debuchy R."/>
            <person name="Gladieux P."/>
            <person name="Hiltunen Thoren M."/>
            <person name="Johannesson H."/>
        </authorList>
    </citation>
    <scope>NUCLEOTIDE SEQUENCE</scope>
    <source>
        <strain evidence="3">CBS 232.78</strain>
    </source>
</reference>
<feature type="compositionally biased region" description="Pro residues" evidence="1">
    <location>
        <begin position="166"/>
        <end position="180"/>
    </location>
</feature>
<feature type="compositionally biased region" description="Low complexity" evidence="1">
    <location>
        <begin position="277"/>
        <end position="294"/>
    </location>
</feature>
<dbReference type="AlphaFoldDB" id="A0AAE0K6B7"/>
<sequence length="439" mass="48108">MPFYANTPEALIGRSDSKNPSTTCRGITAGGRPCRRPIASTNTEPAPVSRSKGSKLRVDDPSDETLYCWQHKEQASLSARSSPGPRMSNTPILEERTSLDTLADRLGLIQIQSEKPSRRPHGGGRPSATAGEKHQQRPTKIARPKPKNEATFCFCFRIPVDEISPPSRPRPRPVQPPTVSTPPRASWNRPPGQFLAPSPSPCRPRPSLSGQSPGRNSRHSSTASQTAEYMSLIPQSTSPQTASLLLAELAKPVSQQDDAGYIYIFWLTPDTQPSTPPAEAASSLLSPSTPTRPSNARRPSDVLASFAASSDGPNPRTLAGSAGTGKKILLKIGRATNVQRRLNEWQRQCGYNLSLIRYYPYISSTSPAAVPRKIPHSHKVERLVHIELAGRGLRVADQEKCATCGREHREWFEVDATRQAVADVDEVVRRWSDWNEAQA</sequence>
<dbReference type="InterPro" id="IPR018306">
    <property type="entry name" value="Phage_T5_Orf172_DNA-bd"/>
</dbReference>
<feature type="region of interest" description="Disordered" evidence="1">
    <location>
        <begin position="74"/>
        <end position="97"/>
    </location>
</feature>
<feature type="region of interest" description="Disordered" evidence="1">
    <location>
        <begin position="164"/>
        <end position="226"/>
    </location>
</feature>
<name>A0AAE0K6B7_9PEZI</name>
<keyword evidence="4" id="KW-1185">Reference proteome</keyword>
<feature type="compositionally biased region" description="Basic residues" evidence="1">
    <location>
        <begin position="136"/>
        <end position="145"/>
    </location>
</feature>
<evidence type="ECO:0000259" key="2">
    <source>
        <dbReference type="SMART" id="SM00974"/>
    </source>
</evidence>
<feature type="compositionally biased region" description="Polar residues" evidence="1">
    <location>
        <begin position="210"/>
        <end position="226"/>
    </location>
</feature>
<organism evidence="3 4">
    <name type="scientific">Podospora didyma</name>
    <dbReference type="NCBI Taxonomy" id="330526"/>
    <lineage>
        <taxon>Eukaryota</taxon>
        <taxon>Fungi</taxon>
        <taxon>Dikarya</taxon>
        <taxon>Ascomycota</taxon>
        <taxon>Pezizomycotina</taxon>
        <taxon>Sordariomycetes</taxon>
        <taxon>Sordariomycetidae</taxon>
        <taxon>Sordariales</taxon>
        <taxon>Podosporaceae</taxon>
        <taxon>Podospora</taxon>
    </lineage>
</organism>
<feature type="region of interest" description="Disordered" evidence="1">
    <location>
        <begin position="274"/>
        <end position="298"/>
    </location>
</feature>
<dbReference type="EMBL" id="JAULSW010000009">
    <property type="protein sequence ID" value="KAK3370442.1"/>
    <property type="molecule type" value="Genomic_DNA"/>
</dbReference>
<gene>
    <name evidence="3" type="ORF">B0H63DRAFT_316063</name>
</gene>